<accession>A0A382H6L1</accession>
<reference evidence="2" key="1">
    <citation type="submission" date="2018-05" db="EMBL/GenBank/DDBJ databases">
        <authorList>
            <person name="Lanie J.A."/>
            <person name="Ng W.-L."/>
            <person name="Kazmierczak K.M."/>
            <person name="Andrzejewski T.M."/>
            <person name="Davidsen T.M."/>
            <person name="Wayne K.J."/>
            <person name="Tettelin H."/>
            <person name="Glass J.I."/>
            <person name="Rusch D."/>
            <person name="Podicherti R."/>
            <person name="Tsui H.-C.T."/>
            <person name="Winkler M.E."/>
        </authorList>
    </citation>
    <scope>NUCLEOTIDE SEQUENCE</scope>
</reference>
<evidence type="ECO:0000259" key="1">
    <source>
        <dbReference type="Pfam" id="PF13860"/>
    </source>
</evidence>
<dbReference type="Gene3D" id="2.60.40.4070">
    <property type="match status" value="1"/>
</dbReference>
<dbReference type="EMBL" id="UINC01059402">
    <property type="protein sequence ID" value="SVB82775.1"/>
    <property type="molecule type" value="Genomic_DNA"/>
</dbReference>
<sequence length="247" mass="27571">VKVNSAVDGFTYPAAGLARQIASVPQETNPEIVKTNEFMFINGEVNFIDMDYTVGDKVEIRTESGLLVGEMKIVAVTNEMLNEFDDFLGFECSLGDNLLMTAPIYGDDWTTEEIDGAIKGENLRFIYNDNEAELSIGYTGTMELAKVDLEFRFIPDAYALRQNYPNPFNPVTTITYDLADEGFVSLKIYNMLGQEVTNLVSADRRAGVHTVQWNGTGHTGHPVSSGVYFYVLNTDQFTSVKKMVFMK</sequence>
<dbReference type="InterPro" id="IPR025965">
    <property type="entry name" value="FlgD/Vpr_Ig-like"/>
</dbReference>
<gene>
    <name evidence="2" type="ORF">METZ01_LOCUS235629</name>
</gene>
<feature type="domain" description="FlgD/Vpr Ig-like" evidence="1">
    <location>
        <begin position="182"/>
        <end position="230"/>
    </location>
</feature>
<name>A0A382H6L1_9ZZZZ</name>
<organism evidence="2">
    <name type="scientific">marine metagenome</name>
    <dbReference type="NCBI Taxonomy" id="408172"/>
    <lineage>
        <taxon>unclassified sequences</taxon>
        <taxon>metagenomes</taxon>
        <taxon>ecological metagenomes</taxon>
    </lineage>
</organism>
<protein>
    <recommendedName>
        <fullName evidence="1">FlgD/Vpr Ig-like domain-containing protein</fullName>
    </recommendedName>
</protein>
<dbReference type="NCBIfam" id="TIGR04183">
    <property type="entry name" value="Por_Secre_tail"/>
    <property type="match status" value="1"/>
</dbReference>
<proteinExistence type="predicted"/>
<dbReference type="AlphaFoldDB" id="A0A382H6L1"/>
<feature type="non-terminal residue" evidence="2">
    <location>
        <position position="1"/>
    </location>
</feature>
<evidence type="ECO:0000313" key="2">
    <source>
        <dbReference type="EMBL" id="SVB82775.1"/>
    </source>
</evidence>
<dbReference type="InterPro" id="IPR026444">
    <property type="entry name" value="Secre_tail"/>
</dbReference>
<dbReference type="Pfam" id="PF13860">
    <property type="entry name" value="FlgD_ig"/>
    <property type="match status" value="1"/>
</dbReference>